<dbReference type="InterPro" id="IPR036812">
    <property type="entry name" value="NAD(P)_OxRdtase_dom_sf"/>
</dbReference>
<dbReference type="GO" id="GO:0005829">
    <property type="term" value="C:cytosol"/>
    <property type="evidence" value="ECO:0007669"/>
    <property type="project" value="TreeGrafter"/>
</dbReference>
<reference evidence="2" key="2">
    <citation type="submission" date="2020-09" db="EMBL/GenBank/DDBJ databases">
        <authorList>
            <person name="Sun Q."/>
            <person name="Ohkuma M."/>
        </authorList>
    </citation>
    <scope>NUCLEOTIDE SEQUENCE</scope>
    <source>
        <strain evidence="2">JCM 4122</strain>
    </source>
</reference>
<evidence type="ECO:0000259" key="1">
    <source>
        <dbReference type="Pfam" id="PF00248"/>
    </source>
</evidence>
<dbReference type="Proteomes" id="UP000632849">
    <property type="component" value="Unassembled WGS sequence"/>
</dbReference>
<organism evidence="2 3">
    <name type="scientific">Streptomyces filamentosus</name>
    <name type="common">Streptomyces roseosporus</name>
    <dbReference type="NCBI Taxonomy" id="67294"/>
    <lineage>
        <taxon>Bacteria</taxon>
        <taxon>Bacillati</taxon>
        <taxon>Actinomycetota</taxon>
        <taxon>Actinomycetes</taxon>
        <taxon>Kitasatosporales</taxon>
        <taxon>Streptomycetaceae</taxon>
        <taxon>Streptomyces</taxon>
    </lineage>
</organism>
<dbReference type="GO" id="GO:0016491">
    <property type="term" value="F:oxidoreductase activity"/>
    <property type="evidence" value="ECO:0007669"/>
    <property type="project" value="InterPro"/>
</dbReference>
<protein>
    <submittedName>
        <fullName evidence="2">Oxidoreductase</fullName>
    </submittedName>
</protein>
<dbReference type="Pfam" id="PF00248">
    <property type="entry name" value="Aldo_ket_red"/>
    <property type="match status" value="1"/>
</dbReference>
<dbReference type="AlphaFoldDB" id="A0A919BTZ4"/>
<keyword evidence="3" id="KW-1185">Reference proteome</keyword>
<evidence type="ECO:0000313" key="2">
    <source>
        <dbReference type="EMBL" id="GHG12938.1"/>
    </source>
</evidence>
<comment type="caution">
    <text evidence="2">The sequence shown here is derived from an EMBL/GenBank/DDBJ whole genome shotgun (WGS) entry which is preliminary data.</text>
</comment>
<proteinExistence type="predicted"/>
<feature type="domain" description="NADP-dependent oxidoreductase" evidence="1">
    <location>
        <begin position="39"/>
        <end position="344"/>
    </location>
</feature>
<dbReference type="Gene3D" id="3.20.20.100">
    <property type="entry name" value="NADP-dependent oxidoreductase domain"/>
    <property type="match status" value="1"/>
</dbReference>
<gene>
    <name evidence="2" type="ORF">GCM10017667_53210</name>
</gene>
<dbReference type="SUPFAM" id="SSF51430">
    <property type="entry name" value="NAD(P)-linked oxidoreductase"/>
    <property type="match status" value="1"/>
</dbReference>
<dbReference type="PANTHER" id="PTHR42686">
    <property type="entry name" value="GH17980P-RELATED"/>
    <property type="match status" value="1"/>
</dbReference>
<accession>A0A919BTZ4</accession>
<sequence>MTASYLSPRRLMAGRDEHPLGVGCRPIGGPTTNEGRPIGWAHVADSSAVDALLRAHALGATVYDTSDVYGLGHSQRLLGRMLAQVPRSSVRITCTIGTYKGTGQHAYSSLNLFRQVEQTQENLGVKQLDVLVLAHADFGPRDRYLEEARDTLQALRDSGDVTAIGMRMPGTLPASPAASDPSAECQGSQPRYDFLLEQLNLQVLSTAAHPLDPQTVDAATVGAGRGESIFRFARRHGAATMIHEPLLHGLLTGKYGPDAAFSSGDVRTRYTPTILQIVDRGLEALRSRFGQDPQALARMALHYSLRRCPDSIVLAGVSSPEQVNRNFEDLSAVVSDDDYALAERAYSTLHAELAWHASSGKVP</sequence>
<name>A0A919BTZ4_STRFL</name>
<reference evidence="2" key="1">
    <citation type="journal article" date="2014" name="Int. J. Syst. Evol. Microbiol.">
        <title>Complete genome sequence of Corynebacterium casei LMG S-19264T (=DSM 44701T), isolated from a smear-ripened cheese.</title>
        <authorList>
            <consortium name="US DOE Joint Genome Institute (JGI-PGF)"/>
            <person name="Walter F."/>
            <person name="Albersmeier A."/>
            <person name="Kalinowski J."/>
            <person name="Ruckert C."/>
        </authorList>
    </citation>
    <scope>NUCLEOTIDE SEQUENCE</scope>
    <source>
        <strain evidence="2">JCM 4122</strain>
    </source>
</reference>
<dbReference type="InterPro" id="IPR020471">
    <property type="entry name" value="AKR"/>
</dbReference>
<dbReference type="PANTHER" id="PTHR42686:SF1">
    <property type="entry name" value="GH17980P-RELATED"/>
    <property type="match status" value="1"/>
</dbReference>
<evidence type="ECO:0000313" key="3">
    <source>
        <dbReference type="Proteomes" id="UP000632849"/>
    </source>
</evidence>
<dbReference type="InterPro" id="IPR023210">
    <property type="entry name" value="NADP_OxRdtase_dom"/>
</dbReference>
<dbReference type="EMBL" id="BNBE01000002">
    <property type="protein sequence ID" value="GHG12938.1"/>
    <property type="molecule type" value="Genomic_DNA"/>
</dbReference>